<name>A0A4U1C3U9_9SPHI</name>
<keyword evidence="2" id="KW-0547">Nucleotide-binding</keyword>
<dbReference type="GO" id="GO:0005524">
    <property type="term" value="F:ATP binding"/>
    <property type="evidence" value="ECO:0007669"/>
    <property type="project" value="UniProtKB-KW"/>
</dbReference>
<evidence type="ECO:0000256" key="1">
    <source>
        <dbReference type="SAM" id="SignalP"/>
    </source>
</evidence>
<dbReference type="InterPro" id="IPR011042">
    <property type="entry name" value="6-blade_b-propeller_TolB-like"/>
</dbReference>
<comment type="caution">
    <text evidence="2">The sequence shown here is derived from an EMBL/GenBank/DDBJ whole genome shotgun (WGS) entry which is preliminary data.</text>
</comment>
<proteinExistence type="predicted"/>
<keyword evidence="2" id="KW-0067">ATP-binding</keyword>
<dbReference type="SUPFAM" id="SSF63829">
    <property type="entry name" value="Calcium-dependent phosphotriesterase"/>
    <property type="match status" value="1"/>
</dbReference>
<organism evidence="2 3">
    <name type="scientific">Pedobacter cryophilus</name>
    <dbReference type="NCBI Taxonomy" id="2571271"/>
    <lineage>
        <taxon>Bacteria</taxon>
        <taxon>Pseudomonadati</taxon>
        <taxon>Bacteroidota</taxon>
        <taxon>Sphingobacteriia</taxon>
        <taxon>Sphingobacteriales</taxon>
        <taxon>Sphingobacteriaceae</taxon>
        <taxon>Pedobacter</taxon>
    </lineage>
</organism>
<evidence type="ECO:0000313" key="2">
    <source>
        <dbReference type="EMBL" id="TKC00500.1"/>
    </source>
</evidence>
<dbReference type="AlphaFoldDB" id="A0A4U1C3U9"/>
<feature type="signal peptide" evidence="1">
    <location>
        <begin position="1"/>
        <end position="18"/>
    </location>
</feature>
<feature type="chain" id="PRO_5020828359" evidence="1">
    <location>
        <begin position="19"/>
        <end position="272"/>
    </location>
</feature>
<accession>A0A4U1C3U9</accession>
<evidence type="ECO:0000313" key="3">
    <source>
        <dbReference type="Proteomes" id="UP000308181"/>
    </source>
</evidence>
<sequence>MKNSLILCFLLFVVTANAQVTLTKLWETTDLPTPESVLPTKNGKSLYVSLIDGDAAKADGKGGIAILSEDGKIINKNWVTGLNAPKGMGIYKGKLYVADLNEVVVIEVKAGKITNKIPVEGTVFLNDIAIDAKGGVYVSDTRLGHIYKIENNKVALYLDKMTNANGLKVVGDNLFILSGPTLLKVDAERKITTIAKGLASGGDGIEPIAANTFLVSCWVGLVYEVKMDGTVTQLMDTRKQKINTADLGYNAQKKTAYIPTFFKNSVIAYQLK</sequence>
<dbReference type="EMBL" id="SWBP01000001">
    <property type="protein sequence ID" value="TKC00500.1"/>
    <property type="molecule type" value="Genomic_DNA"/>
</dbReference>
<keyword evidence="1" id="KW-0732">Signal</keyword>
<keyword evidence="3" id="KW-1185">Reference proteome</keyword>
<protein>
    <submittedName>
        <fullName evidence="2">ATP-binding protein</fullName>
    </submittedName>
</protein>
<gene>
    <name evidence="2" type="ORF">FA046_02135</name>
</gene>
<dbReference type="Gene3D" id="2.120.10.30">
    <property type="entry name" value="TolB, C-terminal domain"/>
    <property type="match status" value="1"/>
</dbReference>
<reference evidence="2 3" key="1">
    <citation type="submission" date="2019-04" db="EMBL/GenBank/DDBJ databases">
        <title>Pedobacter sp. AR-3-17 sp. nov., isolated from Arctic soil.</title>
        <authorList>
            <person name="Dahal R.H."/>
            <person name="Kim D.-U."/>
        </authorList>
    </citation>
    <scope>NUCLEOTIDE SEQUENCE [LARGE SCALE GENOMIC DNA]</scope>
    <source>
        <strain evidence="2 3">AR-3-17</strain>
    </source>
</reference>
<dbReference type="Proteomes" id="UP000308181">
    <property type="component" value="Unassembled WGS sequence"/>
</dbReference>
<dbReference type="OrthoDB" id="7675395at2"/>
<dbReference type="RefSeq" id="WP_136824708.1">
    <property type="nucleotide sequence ID" value="NZ_SWBP01000001.1"/>
</dbReference>